<evidence type="ECO:0000313" key="1">
    <source>
        <dbReference type="EMBL" id="MCZ8546390.1"/>
    </source>
</evidence>
<evidence type="ECO:0000313" key="2">
    <source>
        <dbReference type="Proteomes" id="UP001152178"/>
    </source>
</evidence>
<proteinExistence type="predicted"/>
<protein>
    <submittedName>
        <fullName evidence="1">Uncharacterized protein</fullName>
    </submittedName>
</protein>
<keyword evidence="2" id="KW-1185">Reference proteome</keyword>
<accession>A0ABT4QXS6</accession>
<dbReference type="EMBL" id="JAPFQA010000008">
    <property type="protein sequence ID" value="MCZ8546390.1"/>
    <property type="molecule type" value="Genomic_DNA"/>
</dbReference>
<organism evidence="1 2">
    <name type="scientific">Mesorhizobium qingshengii</name>
    <dbReference type="NCBI Taxonomy" id="1165689"/>
    <lineage>
        <taxon>Bacteria</taxon>
        <taxon>Pseudomonadati</taxon>
        <taxon>Pseudomonadota</taxon>
        <taxon>Alphaproteobacteria</taxon>
        <taxon>Hyphomicrobiales</taxon>
        <taxon>Phyllobacteriaceae</taxon>
        <taxon>Mesorhizobium</taxon>
    </lineage>
</organism>
<gene>
    <name evidence="1" type="ORF">OOJ09_19555</name>
</gene>
<name>A0ABT4QXS6_9HYPH</name>
<comment type="caution">
    <text evidence="1">The sequence shown here is derived from an EMBL/GenBank/DDBJ whole genome shotgun (WGS) entry which is preliminary data.</text>
</comment>
<dbReference type="RefSeq" id="WP_269906798.1">
    <property type="nucleotide sequence ID" value="NZ_JAPFQA010000008.1"/>
</dbReference>
<reference evidence="1" key="1">
    <citation type="submission" date="2022-11" db="EMBL/GenBank/DDBJ databases">
        <authorList>
            <person name="Coimbra C."/>
        </authorList>
    </citation>
    <scope>NUCLEOTIDE SEQUENCE</scope>
    <source>
        <strain evidence="1">Jales19</strain>
    </source>
</reference>
<sequence length="147" mass="16561">MRHDLAPAGPAAARLKTEFARIRYELGDLPGRIVDPQRLRAMPARLGRTLHTGMLADCFFDPETALCLDHGKDDLDHTAPALSQCRPDRCPNACITRSHLPLWQASIADAERLLADRRLSRLQRIALERDIERMRRLIPPLLEGPDA</sequence>
<dbReference type="Proteomes" id="UP001152178">
    <property type="component" value="Unassembled WGS sequence"/>
</dbReference>